<reference evidence="1" key="2">
    <citation type="journal article" date="2014" name="ISME J.">
        <title>Microbial stratification in low pH oxic and suboxic macroscopic growths along an acid mine drainage.</title>
        <authorList>
            <person name="Mendez-Garcia C."/>
            <person name="Mesa V."/>
            <person name="Sprenger R.R."/>
            <person name="Richter M."/>
            <person name="Diez M.S."/>
            <person name="Solano J."/>
            <person name="Bargiela R."/>
            <person name="Golyshina O.V."/>
            <person name="Manteca A."/>
            <person name="Ramos J.L."/>
            <person name="Gallego J.R."/>
            <person name="Llorente I."/>
            <person name="Martins Dos Santos V.A."/>
            <person name="Jensen O.N."/>
            <person name="Pelaez A.I."/>
            <person name="Sanchez J."/>
            <person name="Ferrer M."/>
        </authorList>
    </citation>
    <scope>NUCLEOTIDE SEQUENCE</scope>
</reference>
<reference evidence="1" key="1">
    <citation type="submission" date="2013-08" db="EMBL/GenBank/DDBJ databases">
        <authorList>
            <person name="Mendez C."/>
            <person name="Richter M."/>
            <person name="Ferrer M."/>
            <person name="Sanchez J."/>
        </authorList>
    </citation>
    <scope>NUCLEOTIDE SEQUENCE</scope>
</reference>
<dbReference type="GO" id="GO:0016740">
    <property type="term" value="F:transferase activity"/>
    <property type="evidence" value="ECO:0007669"/>
    <property type="project" value="UniProtKB-KW"/>
</dbReference>
<dbReference type="PANTHER" id="PTHR43630:SF2">
    <property type="entry name" value="GLYCOSYLTRANSFERASE"/>
    <property type="match status" value="1"/>
</dbReference>
<keyword evidence="1" id="KW-0808">Transferase</keyword>
<gene>
    <name evidence="1" type="ORF">B1A_00428</name>
</gene>
<dbReference type="AlphaFoldDB" id="T1CEB6"/>
<dbReference type="EMBL" id="AUZX01000323">
    <property type="protein sequence ID" value="EQD80872.1"/>
    <property type="molecule type" value="Genomic_DNA"/>
</dbReference>
<evidence type="ECO:0000313" key="1">
    <source>
        <dbReference type="EMBL" id="EQD80872.1"/>
    </source>
</evidence>
<accession>T1CEB6</accession>
<proteinExistence type="predicted"/>
<dbReference type="InterPro" id="IPR029044">
    <property type="entry name" value="Nucleotide-diphossugar_trans"/>
</dbReference>
<feature type="non-terminal residue" evidence="1">
    <location>
        <position position="1"/>
    </location>
</feature>
<organism evidence="1">
    <name type="scientific">mine drainage metagenome</name>
    <dbReference type="NCBI Taxonomy" id="410659"/>
    <lineage>
        <taxon>unclassified sequences</taxon>
        <taxon>metagenomes</taxon>
        <taxon>ecological metagenomes</taxon>
    </lineage>
</organism>
<dbReference type="SUPFAM" id="SSF53448">
    <property type="entry name" value="Nucleotide-diphospho-sugar transferases"/>
    <property type="match status" value="1"/>
</dbReference>
<sequence>IVEADWQGFGVQRQRAQSCARGDWLLMVDADERVSTELASEIQEAVCQAGHSGIQVFEIPRLTAVFGRFIRHGGWYPDPVARLYAREATHYDSARVHERLVPGPSVRMGRLTHPLLHYSYRNLSQYLAKSSLYAKEWANEREERGCRGSLGQGLVHAVGCFFRMTVVHAGFLDGPEGFLLAVLSAHSTFIKYAELWLRGRTGSESGRG</sequence>
<dbReference type="CDD" id="cd02511">
    <property type="entry name" value="Beta4Glucosyltransferase"/>
    <property type="match status" value="1"/>
</dbReference>
<dbReference type="PANTHER" id="PTHR43630">
    <property type="entry name" value="POLY-BETA-1,6-N-ACETYL-D-GLUCOSAMINE SYNTHASE"/>
    <property type="match status" value="1"/>
</dbReference>
<protein>
    <submittedName>
        <fullName evidence="1">Glycosyl transferase, group 2 family protein</fullName>
    </submittedName>
</protein>
<name>T1CEB6_9ZZZZ</name>
<comment type="caution">
    <text evidence="1">The sequence shown here is derived from an EMBL/GenBank/DDBJ whole genome shotgun (WGS) entry which is preliminary data.</text>
</comment>